<reference evidence="2 3" key="1">
    <citation type="journal article" date="2018" name="MBio">
        <title>Comparative Genomics Reveals the Core Gene Toolbox for the Fungus-Insect Symbiosis.</title>
        <authorList>
            <person name="Wang Y."/>
            <person name="Stata M."/>
            <person name="Wang W."/>
            <person name="Stajich J.E."/>
            <person name="White M.M."/>
            <person name="Moncalvo J.M."/>
        </authorList>
    </citation>
    <scope>NUCLEOTIDE SEQUENCE [LARGE SCALE GENOMIC DNA]</scope>
    <source>
        <strain evidence="2 3">SWE-8-4</strain>
    </source>
</reference>
<evidence type="ECO:0000256" key="1">
    <source>
        <dbReference type="SAM" id="MobiDB-lite"/>
    </source>
</evidence>
<comment type="caution">
    <text evidence="2">The sequence shown here is derived from an EMBL/GenBank/DDBJ whole genome shotgun (WGS) entry which is preliminary data.</text>
</comment>
<evidence type="ECO:0000313" key="2">
    <source>
        <dbReference type="EMBL" id="PVU87412.1"/>
    </source>
</evidence>
<feature type="region of interest" description="Disordered" evidence="1">
    <location>
        <begin position="282"/>
        <end position="306"/>
    </location>
</feature>
<proteinExistence type="predicted"/>
<accession>A0A2T9Y4Z0</accession>
<organism evidence="2 3">
    <name type="scientific">Smittium simulii</name>
    <dbReference type="NCBI Taxonomy" id="133385"/>
    <lineage>
        <taxon>Eukaryota</taxon>
        <taxon>Fungi</taxon>
        <taxon>Fungi incertae sedis</taxon>
        <taxon>Zoopagomycota</taxon>
        <taxon>Kickxellomycotina</taxon>
        <taxon>Harpellomycetes</taxon>
        <taxon>Harpellales</taxon>
        <taxon>Legeriomycetaceae</taxon>
        <taxon>Smittium</taxon>
    </lineage>
</organism>
<name>A0A2T9Y4Z0_9FUNG</name>
<evidence type="ECO:0000313" key="3">
    <source>
        <dbReference type="Proteomes" id="UP000245383"/>
    </source>
</evidence>
<sequence length="732" mass="84342">MNRDSLNLNELHYLLQANAESTKRSLAKSRKETEFYNSGARNLVNNISEAESHLYYIPLPQPKNRKSDILPTNINGKLIKNSHKTNSVIKAKKNTPEAKIESKKMSRANSKHKKNGFFCFSENSSTINTLGENSYNRRNTIEEQKGSKVNPIYLISDQNKTDFNQGVEKQAIYNNDGDIKTRKNFFHGKNNNISEELRSQKNDKNKIKSKDRILNFQNVLKKGLSAIVNVGRKCNNIKSANNKKASNPSFNNEKKLDNSRLQHYSKLLKSSNKLFKPYSSELSDYDTTSDQSLKSSKLKKKTPKKNLSTEIETIDMSIISIGSKVGFSWYDNSKYGNMPKKMRKSVYYITDIDSNSNRDAPSDLMKEIINIYETLSGCPFKIENRTGDKNIMKNKIDYPKKRSQNPNFLIEVQETKPSDFKAKAKKQEVRDYEKYNKVPFKANKGVNSSVLVNISQIPNISNQLLSLNKNKNKPSPHNQEIGNENNRTLALKRGRPYTFTRSSFIKYQKIYIDLSKIRSEKKIKSRTSRKKAYKKGRLTRNDHQYECNSIDLTQNFKDFWLSQRKIIVDNKSGIAKNMPYTQNMVDLSSPDFFKIVGARAVRKSTYVSSVIEPFENAVTRPISLVEKASNSKDFVLEFKLERRKLDLRNTLQIGEKISYKKYLNISADNPKFDNFKTDIWTTFNYNNRDNTYSKSRKLSDCTVVESQKYKPVTLKHYSSCVFSCNSAESLIS</sequence>
<keyword evidence="3" id="KW-1185">Reference proteome</keyword>
<dbReference type="EMBL" id="MBFR01000497">
    <property type="protein sequence ID" value="PVU87412.1"/>
    <property type="molecule type" value="Genomic_DNA"/>
</dbReference>
<gene>
    <name evidence="2" type="ORF">BB561_006346</name>
</gene>
<dbReference type="AlphaFoldDB" id="A0A2T9Y4Z0"/>
<dbReference type="Proteomes" id="UP000245383">
    <property type="component" value="Unassembled WGS sequence"/>
</dbReference>
<protein>
    <submittedName>
        <fullName evidence="2">Uncharacterized protein</fullName>
    </submittedName>
</protein>